<feature type="compositionally biased region" description="Polar residues" evidence="1">
    <location>
        <begin position="571"/>
        <end position="582"/>
    </location>
</feature>
<feature type="region of interest" description="Disordered" evidence="1">
    <location>
        <begin position="498"/>
        <end position="535"/>
    </location>
</feature>
<dbReference type="OMA" id="HTYHDSG"/>
<evidence type="ECO:0000256" key="1">
    <source>
        <dbReference type="SAM" id="MobiDB-lite"/>
    </source>
</evidence>
<keyword evidence="2" id="KW-1133">Transmembrane helix</keyword>
<keyword evidence="2" id="KW-0812">Transmembrane</keyword>
<accession>A0A9W2ZS07</accession>
<dbReference type="OrthoDB" id="6122240at2759"/>
<dbReference type="AlphaFoldDB" id="A0A9W2ZS07"/>
<keyword evidence="2" id="KW-0472">Membrane</keyword>
<proteinExistence type="predicted"/>
<protein>
    <submittedName>
        <fullName evidence="4">Uncharacterized protein LOC106072666</fullName>
    </submittedName>
</protein>
<feature type="region of interest" description="Disordered" evidence="1">
    <location>
        <begin position="558"/>
        <end position="588"/>
    </location>
</feature>
<feature type="compositionally biased region" description="Polar residues" evidence="1">
    <location>
        <begin position="364"/>
        <end position="386"/>
    </location>
</feature>
<evidence type="ECO:0000313" key="4">
    <source>
        <dbReference type="RefSeq" id="XP_055877817.1"/>
    </source>
</evidence>
<feature type="transmembrane region" description="Helical" evidence="2">
    <location>
        <begin position="6"/>
        <end position="29"/>
    </location>
</feature>
<sequence>MNDLFYLGIIIPTVITIVLFLIFIYCWFLQKARKEVLTKKYDPHGKMRRLGMSMDPPPPPRFCQAGQCLLPETGEDNCAYDVSRSPSTEQEGQGQPMYHTYHDSGISNCLSPSHDHEPIGDFAYRACPDSGFSLSLNPGTYGHQQSDQRLISPLSPCEHHPLFYYGQHQHSSASQLAPGRGGFSPEPLRPHQILTDQIQVHAGGEQGFFQHPMPQADLRPKVQPASVHPSHGVCYGDDTRHPQCSQHYEPPQLCRGSLVHHNQQAEQQHAHRPPQSLFRDPSVSQINIIKNCPNQTVSYNISPTNPVPNGASSLDFNYPMKSERLLMNIPVTSLSQNCHSDPCVQRCLHLPLTTSIAYHSHASSLTSPLGMSHSYNKSGLDTSHAQNSERPDSQASQSSTTDSEDSGFRSSHHKSNLGKQGNPLMKPTRRIKNKNKIQQPGAASPMTPMVTLSPHQLQISHDVIQTSSIMGVDLAHRSPGVLKQNTSSGNLERDNGCFPQGFHQGLSYRNSPSSEEKNPLAQKIENWPPQSTNDRETVVKQNIDLSDISTHLSWKYQQDAGQSGGIPPLSPNQNNRLQQSCHQGMGSGQMMKMTADQHMELVGYSVV</sequence>
<dbReference type="RefSeq" id="XP_055877817.1">
    <property type="nucleotide sequence ID" value="XM_056021842.1"/>
</dbReference>
<name>A0A9W2ZS07_BIOGL</name>
<organism evidence="3 4">
    <name type="scientific">Biomphalaria glabrata</name>
    <name type="common">Bloodfluke planorb</name>
    <name type="synonym">Freshwater snail</name>
    <dbReference type="NCBI Taxonomy" id="6526"/>
    <lineage>
        <taxon>Eukaryota</taxon>
        <taxon>Metazoa</taxon>
        <taxon>Spiralia</taxon>
        <taxon>Lophotrochozoa</taxon>
        <taxon>Mollusca</taxon>
        <taxon>Gastropoda</taxon>
        <taxon>Heterobranchia</taxon>
        <taxon>Euthyneura</taxon>
        <taxon>Panpulmonata</taxon>
        <taxon>Hygrophila</taxon>
        <taxon>Lymnaeoidea</taxon>
        <taxon>Planorbidae</taxon>
        <taxon>Biomphalaria</taxon>
    </lineage>
</organism>
<evidence type="ECO:0000313" key="3">
    <source>
        <dbReference type="Proteomes" id="UP001165740"/>
    </source>
</evidence>
<dbReference type="Proteomes" id="UP001165740">
    <property type="component" value="Chromosome 2"/>
</dbReference>
<reference evidence="4" key="1">
    <citation type="submission" date="2025-08" db="UniProtKB">
        <authorList>
            <consortium name="RefSeq"/>
        </authorList>
    </citation>
    <scope>IDENTIFICATION</scope>
</reference>
<dbReference type="GeneID" id="106072666"/>
<evidence type="ECO:0000256" key="2">
    <source>
        <dbReference type="SAM" id="Phobius"/>
    </source>
</evidence>
<keyword evidence="3" id="KW-1185">Reference proteome</keyword>
<feature type="region of interest" description="Disordered" evidence="1">
    <location>
        <begin position="364"/>
        <end position="428"/>
    </location>
</feature>
<gene>
    <name evidence="4" type="primary">LOC106072666</name>
</gene>